<reference evidence="11 12" key="1">
    <citation type="journal article" date="2019" name="Emerg. Microbes Infect.">
        <title>Comprehensive subspecies identification of 175 nontuberculous mycobacteria species based on 7547 genomic profiles.</title>
        <authorList>
            <person name="Matsumoto Y."/>
            <person name="Kinjo T."/>
            <person name="Motooka D."/>
            <person name="Nabeya D."/>
            <person name="Jung N."/>
            <person name="Uechi K."/>
            <person name="Horii T."/>
            <person name="Iida T."/>
            <person name="Fujita J."/>
            <person name="Nakamura S."/>
        </authorList>
    </citation>
    <scope>NUCLEOTIDE SEQUENCE [LARGE SCALE GENOMIC DNA]</scope>
    <source>
        <strain evidence="11 12">JCM 30726</strain>
    </source>
</reference>
<dbReference type="PROSITE" id="PS00211">
    <property type="entry name" value="ABC_TRANSPORTER_1"/>
    <property type="match status" value="1"/>
</dbReference>
<evidence type="ECO:0000256" key="2">
    <source>
        <dbReference type="ARBA" id="ARBA00022475"/>
    </source>
</evidence>
<dbReference type="InterPro" id="IPR003593">
    <property type="entry name" value="AAA+_ATPase"/>
</dbReference>
<sequence>MSELQLRAVVAERQVDVEFSVAAGEVLAVLGPNGAGKSTVLHVIAGLLRPDHGAVRLGERVLTDTAAGINVPTHDRRVGLLLQDALLFPHLSVAANVAFGPHSRRARLRPARAAEKATAARWLREVDAERFADRKPRQLSGGQAQRVAIARALAAEPDVLLLDEPLAGLDVAAAAAIRAVLRRVISRIGCAAILVTHDLLDVFTLADRVLVLESGRVAEIGPVPDVLTAPRSHFAARIAGINLVNGTVDRDGSLLAHSGDRWYAAPDARGDLVSSGQHAIAVFPPTVVAVYRDQPHGSPRNAVEVTVAELDIRGAAVLVRGVQQPDGAPGLAAEITADAAAELRLAPGDRVWFSVKAHEVTLHPAAH</sequence>
<evidence type="ECO:0000313" key="12">
    <source>
        <dbReference type="Proteomes" id="UP000465301"/>
    </source>
</evidence>
<dbReference type="GO" id="GO:0016887">
    <property type="term" value="F:ATP hydrolysis activity"/>
    <property type="evidence" value="ECO:0007669"/>
    <property type="project" value="InterPro"/>
</dbReference>
<feature type="domain" description="Mop" evidence="10">
    <location>
        <begin position="296"/>
        <end position="364"/>
    </location>
</feature>
<evidence type="ECO:0000259" key="10">
    <source>
        <dbReference type="PROSITE" id="PS51866"/>
    </source>
</evidence>
<evidence type="ECO:0000256" key="5">
    <source>
        <dbReference type="ARBA" id="ARBA00022840"/>
    </source>
</evidence>
<dbReference type="Pfam" id="PF03459">
    <property type="entry name" value="TOBE"/>
    <property type="match status" value="1"/>
</dbReference>
<dbReference type="Gene3D" id="2.40.50.100">
    <property type="match status" value="1"/>
</dbReference>
<dbReference type="InterPro" id="IPR003439">
    <property type="entry name" value="ABC_transporter-like_ATP-bd"/>
</dbReference>
<keyword evidence="2" id="KW-1003">Cell membrane</keyword>
<gene>
    <name evidence="11" type="primary">modC</name>
    <name evidence="11" type="ORF">MTIM_18630</name>
</gene>
<keyword evidence="3 8" id="KW-0500">Molybdenum</keyword>
<dbReference type="GO" id="GO:0015689">
    <property type="term" value="P:molybdate ion transport"/>
    <property type="evidence" value="ECO:0007669"/>
    <property type="project" value="InterPro"/>
</dbReference>
<dbReference type="FunFam" id="3.40.50.300:FF:002924">
    <property type="entry name" value="ABC transporter ATP-binding protein"/>
    <property type="match status" value="1"/>
</dbReference>
<protein>
    <submittedName>
        <fullName evidence="11">Molybdenum import ATP-binding protein ModC</fullName>
    </submittedName>
</protein>
<evidence type="ECO:0000256" key="4">
    <source>
        <dbReference type="ARBA" id="ARBA00022741"/>
    </source>
</evidence>
<dbReference type="AlphaFoldDB" id="A0A7I9Z4U4"/>
<dbReference type="InterPro" id="IPR008995">
    <property type="entry name" value="Mo/tungstate-bd_C_term_dom"/>
</dbReference>
<keyword evidence="7" id="KW-0472">Membrane</keyword>
<dbReference type="InterPro" id="IPR005116">
    <property type="entry name" value="Transp-assoc_OB_typ1"/>
</dbReference>
<keyword evidence="1" id="KW-0813">Transport</keyword>
<dbReference type="Proteomes" id="UP000465301">
    <property type="component" value="Unassembled WGS sequence"/>
</dbReference>
<dbReference type="PROSITE" id="PS51866">
    <property type="entry name" value="MOP"/>
    <property type="match status" value="1"/>
</dbReference>
<dbReference type="SUPFAM" id="SSF52540">
    <property type="entry name" value="P-loop containing nucleoside triphosphate hydrolases"/>
    <property type="match status" value="1"/>
</dbReference>
<evidence type="ECO:0000256" key="1">
    <source>
        <dbReference type="ARBA" id="ARBA00022448"/>
    </source>
</evidence>
<proteinExistence type="predicted"/>
<comment type="caution">
    <text evidence="11">The sequence shown here is derived from an EMBL/GenBank/DDBJ whole genome shotgun (WGS) entry which is preliminary data.</text>
</comment>
<accession>A0A7I9Z4U4</accession>
<keyword evidence="5 11" id="KW-0067">ATP-binding</keyword>
<dbReference type="GO" id="GO:0005524">
    <property type="term" value="F:ATP binding"/>
    <property type="evidence" value="ECO:0007669"/>
    <property type="project" value="UniProtKB-KW"/>
</dbReference>
<dbReference type="EMBL" id="BLLA01000001">
    <property type="protein sequence ID" value="GFG95984.1"/>
    <property type="molecule type" value="Genomic_DNA"/>
</dbReference>
<dbReference type="SMART" id="SM00382">
    <property type="entry name" value="AAA"/>
    <property type="match status" value="1"/>
</dbReference>
<evidence type="ECO:0000256" key="8">
    <source>
        <dbReference type="PROSITE-ProRule" id="PRU01213"/>
    </source>
</evidence>
<dbReference type="Pfam" id="PF00005">
    <property type="entry name" value="ABC_tran"/>
    <property type="match status" value="1"/>
</dbReference>
<dbReference type="PROSITE" id="PS50893">
    <property type="entry name" value="ABC_TRANSPORTER_2"/>
    <property type="match status" value="1"/>
</dbReference>
<keyword evidence="12" id="KW-1185">Reference proteome</keyword>
<dbReference type="PANTHER" id="PTHR43514">
    <property type="entry name" value="ABC TRANSPORTER I FAMILY MEMBER 10"/>
    <property type="match status" value="1"/>
</dbReference>
<evidence type="ECO:0000259" key="9">
    <source>
        <dbReference type="PROSITE" id="PS50893"/>
    </source>
</evidence>
<organism evidence="11 12">
    <name type="scientific">Mycobacterium timonense</name>
    <dbReference type="NCBI Taxonomy" id="701043"/>
    <lineage>
        <taxon>Bacteria</taxon>
        <taxon>Bacillati</taxon>
        <taxon>Actinomycetota</taxon>
        <taxon>Actinomycetes</taxon>
        <taxon>Mycobacteriales</taxon>
        <taxon>Mycobacteriaceae</taxon>
        <taxon>Mycobacterium</taxon>
        <taxon>Mycobacterium avium complex (MAC)</taxon>
    </lineage>
</organism>
<evidence type="ECO:0000256" key="3">
    <source>
        <dbReference type="ARBA" id="ARBA00022505"/>
    </source>
</evidence>
<dbReference type="RefSeq" id="WP_163708380.1">
    <property type="nucleotide sequence ID" value="NZ_BLLA01000001.1"/>
</dbReference>
<evidence type="ECO:0000256" key="7">
    <source>
        <dbReference type="ARBA" id="ARBA00023136"/>
    </source>
</evidence>
<feature type="domain" description="ABC transporter" evidence="9">
    <location>
        <begin position="4"/>
        <end position="239"/>
    </location>
</feature>
<dbReference type="InterPro" id="IPR027417">
    <property type="entry name" value="P-loop_NTPase"/>
</dbReference>
<dbReference type="SUPFAM" id="SSF50331">
    <property type="entry name" value="MOP-like"/>
    <property type="match status" value="1"/>
</dbReference>
<dbReference type="InterPro" id="IPR050334">
    <property type="entry name" value="Molybdenum_import_ModC"/>
</dbReference>
<evidence type="ECO:0000313" key="11">
    <source>
        <dbReference type="EMBL" id="GFG95984.1"/>
    </source>
</evidence>
<dbReference type="PANTHER" id="PTHR43514:SF1">
    <property type="entry name" value="SULFATE_THIOSULFATE IMPORT ATP-BINDING PROTEIN CYSA"/>
    <property type="match status" value="1"/>
</dbReference>
<name>A0A7I9Z4U4_9MYCO</name>
<keyword evidence="4" id="KW-0547">Nucleotide-binding</keyword>
<keyword evidence="6" id="KW-1278">Translocase</keyword>
<dbReference type="InterPro" id="IPR017871">
    <property type="entry name" value="ABC_transporter-like_CS"/>
</dbReference>
<dbReference type="InterPro" id="IPR004606">
    <property type="entry name" value="Mop_domain"/>
</dbReference>
<dbReference type="Gene3D" id="3.40.50.300">
    <property type="entry name" value="P-loop containing nucleotide triphosphate hydrolases"/>
    <property type="match status" value="1"/>
</dbReference>
<evidence type="ECO:0000256" key="6">
    <source>
        <dbReference type="ARBA" id="ARBA00022967"/>
    </source>
</evidence>